<feature type="transmembrane region" description="Helical" evidence="8">
    <location>
        <begin position="500"/>
        <end position="521"/>
    </location>
</feature>
<dbReference type="OMA" id="HINVIDK"/>
<comment type="subcellular location">
    <subcellularLocation>
        <location evidence="1">Membrane</location>
        <topology evidence="1">Multi-pass membrane protein</topology>
    </subcellularLocation>
</comment>
<dbReference type="InterPro" id="IPR036770">
    <property type="entry name" value="Ankyrin_rpt-contain_sf"/>
</dbReference>
<dbReference type="SMART" id="SM00248">
    <property type="entry name" value="ANK"/>
    <property type="match status" value="6"/>
</dbReference>
<dbReference type="STRING" id="71139.A0A059CEQ6"/>
<dbReference type="PROSITE" id="PS50088">
    <property type="entry name" value="ANK_REPEAT"/>
    <property type="match status" value="2"/>
</dbReference>
<dbReference type="Gramene" id="KCW76918">
    <property type="protein sequence ID" value="KCW76918"/>
    <property type="gene ID" value="EUGRSUZ_D01270"/>
</dbReference>
<dbReference type="Pfam" id="PF13962">
    <property type="entry name" value="PGG"/>
    <property type="match status" value="1"/>
</dbReference>
<evidence type="ECO:0000256" key="2">
    <source>
        <dbReference type="ARBA" id="ARBA00022692"/>
    </source>
</evidence>
<keyword evidence="2 8" id="KW-0812">Transmembrane</keyword>
<dbReference type="InterPro" id="IPR026961">
    <property type="entry name" value="PGG_dom"/>
</dbReference>
<evidence type="ECO:0000313" key="10">
    <source>
        <dbReference type="EMBL" id="KCW76918.1"/>
    </source>
</evidence>
<organism evidence="10">
    <name type="scientific">Eucalyptus grandis</name>
    <name type="common">Flooded gum</name>
    <dbReference type="NCBI Taxonomy" id="71139"/>
    <lineage>
        <taxon>Eukaryota</taxon>
        <taxon>Viridiplantae</taxon>
        <taxon>Streptophyta</taxon>
        <taxon>Embryophyta</taxon>
        <taxon>Tracheophyta</taxon>
        <taxon>Spermatophyta</taxon>
        <taxon>Magnoliopsida</taxon>
        <taxon>eudicotyledons</taxon>
        <taxon>Gunneridae</taxon>
        <taxon>Pentapetalae</taxon>
        <taxon>rosids</taxon>
        <taxon>malvids</taxon>
        <taxon>Myrtales</taxon>
        <taxon>Myrtaceae</taxon>
        <taxon>Myrtoideae</taxon>
        <taxon>Eucalypteae</taxon>
        <taxon>Eucalyptus</taxon>
    </lineage>
</organism>
<dbReference type="AlphaFoldDB" id="A0A059CEQ6"/>
<dbReference type="Pfam" id="PF00023">
    <property type="entry name" value="Ank"/>
    <property type="match status" value="1"/>
</dbReference>
<feature type="transmembrane region" description="Helical" evidence="8">
    <location>
        <begin position="473"/>
        <end position="494"/>
    </location>
</feature>
<protein>
    <recommendedName>
        <fullName evidence="9">PGG domain-containing protein</fullName>
    </recommendedName>
</protein>
<dbReference type="Gene3D" id="1.25.40.20">
    <property type="entry name" value="Ankyrin repeat-containing domain"/>
    <property type="match status" value="2"/>
</dbReference>
<dbReference type="SUPFAM" id="SSF48403">
    <property type="entry name" value="Ankyrin repeat"/>
    <property type="match status" value="1"/>
</dbReference>
<feature type="repeat" description="ANK" evidence="7">
    <location>
        <begin position="214"/>
        <end position="235"/>
    </location>
</feature>
<dbReference type="PROSITE" id="PS50297">
    <property type="entry name" value="ANK_REP_REGION"/>
    <property type="match status" value="2"/>
</dbReference>
<dbReference type="PANTHER" id="PTHR24186:SF50">
    <property type="entry name" value="ANKYRIN REPEAT-CONTAINING PROTEIN ITN1-LIKE ISOFORM X1"/>
    <property type="match status" value="1"/>
</dbReference>
<proteinExistence type="predicted"/>
<feature type="transmembrane region" description="Helical" evidence="8">
    <location>
        <begin position="391"/>
        <end position="410"/>
    </location>
</feature>
<evidence type="ECO:0000256" key="8">
    <source>
        <dbReference type="SAM" id="Phobius"/>
    </source>
</evidence>
<sequence length="532" mass="59249">MKERLGMHPEVYGAAKSGEFHSLMTINLENGEDLFHQTTPKGNNVLHIAAQFRQVNFVRDFLQDLSRSLLLWQEIHQPDAYKELLRIPNSDEDTLLHSAIRGRCKEFVELLIEEDPHLCDIINAADESPLYLAIHQRFSDINELILCASSSPASHKGPEGLTALHAAKRPELIREKDNNRGWTPLHYVAHFGKVDAVQLLLQHDTSVAYELDKEGDSALHIAAFQGHINVIDKLVTSYPDAWDIINFKRQTALHAAVIGGKVKVVKYILGMPNREDLINEKDIDGNTALHLSVHLREYKSTRIIAIDKRVDRFATNKNGLIALDIIYAQDKMTFSRHRAIRALKGPSGIPSIQQWAVKDIKKRLDKQFLEDQPAASTTTRSDSSLKRIIELELLMAAFIATATFAAAFTMPGGYSNDGPNQGMATLAGRVAFKTFVITNTMAFTFSTMALFLQYDSSVLSVRAKAGFTIRAAGCIYIAMLGMVLAFASGTFVVLTRTIGLAIVPWVICACLGIHYLTGVFWDPDGRLALLWL</sequence>
<evidence type="ECO:0000256" key="3">
    <source>
        <dbReference type="ARBA" id="ARBA00022737"/>
    </source>
</evidence>
<evidence type="ECO:0000256" key="4">
    <source>
        <dbReference type="ARBA" id="ARBA00022989"/>
    </source>
</evidence>
<dbReference type="InParanoid" id="A0A059CEQ6"/>
<keyword evidence="5 7" id="KW-0040">ANK repeat</keyword>
<evidence type="ECO:0000259" key="9">
    <source>
        <dbReference type="Pfam" id="PF13962"/>
    </source>
</evidence>
<dbReference type="EMBL" id="KK198756">
    <property type="protein sequence ID" value="KCW76918.1"/>
    <property type="molecule type" value="Genomic_DNA"/>
</dbReference>
<feature type="repeat" description="ANK" evidence="7">
    <location>
        <begin position="180"/>
        <end position="212"/>
    </location>
</feature>
<feature type="transmembrane region" description="Helical" evidence="8">
    <location>
        <begin position="430"/>
        <end position="452"/>
    </location>
</feature>
<dbReference type="PANTHER" id="PTHR24186">
    <property type="entry name" value="PROTEIN PHOSPHATASE 1 REGULATORY SUBUNIT"/>
    <property type="match status" value="1"/>
</dbReference>
<evidence type="ECO:0000256" key="5">
    <source>
        <dbReference type="ARBA" id="ARBA00023043"/>
    </source>
</evidence>
<dbReference type="eggNOG" id="KOG0504">
    <property type="taxonomic scope" value="Eukaryota"/>
</dbReference>
<name>A0A059CEQ6_EUCGR</name>
<keyword evidence="3" id="KW-0677">Repeat</keyword>
<keyword evidence="6 8" id="KW-0472">Membrane</keyword>
<reference evidence="10" key="1">
    <citation type="submission" date="2013-07" db="EMBL/GenBank/DDBJ databases">
        <title>The genome of Eucalyptus grandis.</title>
        <authorList>
            <person name="Schmutz J."/>
            <person name="Hayes R."/>
            <person name="Myburg A."/>
            <person name="Tuskan G."/>
            <person name="Grattapaglia D."/>
            <person name="Rokhsar D.S."/>
        </authorList>
    </citation>
    <scope>NUCLEOTIDE SEQUENCE</scope>
    <source>
        <tissue evidence="10">Leaf extractions</tissue>
    </source>
</reference>
<dbReference type="GO" id="GO:0005886">
    <property type="term" value="C:plasma membrane"/>
    <property type="evidence" value="ECO:0000318"/>
    <property type="project" value="GO_Central"/>
</dbReference>
<gene>
    <name evidence="10" type="ORF">EUGRSUZ_D01270</name>
</gene>
<feature type="domain" description="PGG" evidence="9">
    <location>
        <begin position="385"/>
        <end position="493"/>
    </location>
</feature>
<keyword evidence="4 8" id="KW-1133">Transmembrane helix</keyword>
<evidence type="ECO:0000256" key="6">
    <source>
        <dbReference type="ARBA" id="ARBA00023136"/>
    </source>
</evidence>
<dbReference type="Pfam" id="PF12796">
    <property type="entry name" value="Ank_2"/>
    <property type="match status" value="2"/>
</dbReference>
<evidence type="ECO:0000256" key="7">
    <source>
        <dbReference type="PROSITE-ProRule" id="PRU00023"/>
    </source>
</evidence>
<accession>A0A059CEQ6</accession>
<evidence type="ECO:0000256" key="1">
    <source>
        <dbReference type="ARBA" id="ARBA00004141"/>
    </source>
</evidence>
<dbReference type="InterPro" id="IPR002110">
    <property type="entry name" value="Ankyrin_rpt"/>
</dbReference>